<evidence type="ECO:0000313" key="6">
    <source>
        <dbReference type="Proteomes" id="UP001528920"/>
    </source>
</evidence>
<keyword evidence="3" id="KW-0732">Signal</keyword>
<organism evidence="5 6">
    <name type="scientific">Paralabilibaculum antarcticum</name>
    <dbReference type="NCBI Taxonomy" id="2912572"/>
    <lineage>
        <taxon>Bacteria</taxon>
        <taxon>Pseudomonadati</taxon>
        <taxon>Bacteroidota</taxon>
        <taxon>Bacteroidia</taxon>
        <taxon>Marinilabiliales</taxon>
        <taxon>Marinifilaceae</taxon>
        <taxon>Paralabilibaculum</taxon>
    </lineage>
</organism>
<dbReference type="RefSeq" id="WP_275107831.1">
    <property type="nucleotide sequence ID" value="NZ_JAKJSC010000001.1"/>
</dbReference>
<comment type="caution">
    <text evidence="5">The sequence shown here is derived from an EMBL/GenBank/DDBJ whole genome shotgun (WGS) entry which is preliminary data.</text>
</comment>
<evidence type="ECO:0000256" key="3">
    <source>
        <dbReference type="SAM" id="SignalP"/>
    </source>
</evidence>
<reference evidence="5 6" key="1">
    <citation type="submission" date="2022-01" db="EMBL/GenBank/DDBJ databases">
        <title>Labilibaculum sp. nov, a marine bacterium isolated from Antarctica.</title>
        <authorList>
            <person name="Dai W."/>
        </authorList>
    </citation>
    <scope>NUCLEOTIDE SEQUENCE [LARGE SCALE GENOMIC DNA]</scope>
    <source>
        <strain evidence="5 6">DW002</strain>
    </source>
</reference>
<dbReference type="SMART" id="SM00365">
    <property type="entry name" value="LRR_SD22"/>
    <property type="match status" value="3"/>
</dbReference>
<evidence type="ECO:0000259" key="4">
    <source>
        <dbReference type="Pfam" id="PF16410"/>
    </source>
</evidence>
<dbReference type="PANTHER" id="PTHR46652">
    <property type="entry name" value="LEUCINE-RICH REPEAT AND IQ DOMAIN-CONTAINING PROTEIN 1-RELATED"/>
    <property type="match status" value="1"/>
</dbReference>
<dbReference type="Pfam" id="PF16410">
    <property type="entry name" value="DUF5018"/>
    <property type="match status" value="2"/>
</dbReference>
<dbReference type="EMBL" id="JAKJSC010000001">
    <property type="protein sequence ID" value="MDE5416489.1"/>
    <property type="molecule type" value="Genomic_DNA"/>
</dbReference>
<dbReference type="SUPFAM" id="SSF52058">
    <property type="entry name" value="L domain-like"/>
    <property type="match status" value="1"/>
</dbReference>
<feature type="domain" description="DUF5018" evidence="4">
    <location>
        <begin position="207"/>
        <end position="295"/>
    </location>
</feature>
<dbReference type="InterPro" id="IPR001611">
    <property type="entry name" value="Leu-rich_rpt"/>
</dbReference>
<keyword evidence="6" id="KW-1185">Reference proteome</keyword>
<protein>
    <submittedName>
        <fullName evidence="5">DUF5018 domain-containing protein</fullName>
    </submittedName>
</protein>
<dbReference type="InterPro" id="IPR032186">
    <property type="entry name" value="DUF5018"/>
</dbReference>
<evidence type="ECO:0000313" key="5">
    <source>
        <dbReference type="EMBL" id="MDE5416489.1"/>
    </source>
</evidence>
<accession>A0ABT5VQE7</accession>
<feature type="chain" id="PRO_5047020017" evidence="3">
    <location>
        <begin position="21"/>
        <end position="538"/>
    </location>
</feature>
<dbReference type="Gene3D" id="2.60.40.2340">
    <property type="match status" value="3"/>
</dbReference>
<keyword evidence="1" id="KW-0433">Leucine-rich repeat</keyword>
<dbReference type="SMART" id="SM00369">
    <property type="entry name" value="LRR_TYP"/>
    <property type="match status" value="3"/>
</dbReference>
<dbReference type="Gene3D" id="3.80.10.10">
    <property type="entry name" value="Ribonuclease Inhibitor"/>
    <property type="match status" value="2"/>
</dbReference>
<dbReference type="InterPro" id="IPR032675">
    <property type="entry name" value="LRR_dom_sf"/>
</dbReference>
<sequence>MNKMNHLSILLFLLFSITLAGCDKEDRKSSEMDILAFSFDQLNPNVHAEINGNSILLVVPYGTDVNQLAASIELSDKASISPNTNVKQDFSKPVTYTVTAEDGQTQTYTVEVEVIKNTERDILSFVFNELDPFVTAAIDSETIYAEVVYGTDLTNLVPTVEISSDATILPETGIVTDFSDAVNYTVTAQDGQVKSYEVTVKMLDNTESKISSFSIQNQYRETIIDEENKTILIYAEKGVELSELIPTLEISEEATILPSLEESQDFSNPVEYTITAQNQDYQTIYTVNIVLPIEIADSNLELAVRGAMRYSGEPEGYIYLREVSEITKLEAVDKNITDISGIEYLTSLEHLDLTTNKISTLSQLSELENLEVLWLGSNEIVDISALENMTTINNLQLSWNKIVDISMIPNLIELEYLSLGNNPIEAFPSFEKLTKLEFFAMSYVYTDQIYNNGYEFLRGLTSIKQFHAQGTRAKVLSGLESLVGLTHLNLSNTNCWDLSLLENLSKLEFLYLNESINLTQEDIDALQLKLPDTIIEFD</sequence>
<gene>
    <name evidence="5" type="ORF">L3049_00615</name>
</gene>
<keyword evidence="2" id="KW-0677">Repeat</keyword>
<evidence type="ECO:0000256" key="1">
    <source>
        <dbReference type="ARBA" id="ARBA00022614"/>
    </source>
</evidence>
<feature type="signal peptide" evidence="3">
    <location>
        <begin position="1"/>
        <end position="20"/>
    </location>
</feature>
<name>A0ABT5VQE7_9BACT</name>
<dbReference type="PROSITE" id="PS51450">
    <property type="entry name" value="LRR"/>
    <property type="match status" value="3"/>
</dbReference>
<dbReference type="Proteomes" id="UP001528920">
    <property type="component" value="Unassembled WGS sequence"/>
</dbReference>
<dbReference type="InterPro" id="IPR003591">
    <property type="entry name" value="Leu-rich_rpt_typical-subtyp"/>
</dbReference>
<evidence type="ECO:0000256" key="2">
    <source>
        <dbReference type="ARBA" id="ARBA00022737"/>
    </source>
</evidence>
<proteinExistence type="predicted"/>
<dbReference type="InterPro" id="IPR050836">
    <property type="entry name" value="SDS22/Internalin_LRR"/>
</dbReference>
<dbReference type="PANTHER" id="PTHR46652:SF3">
    <property type="entry name" value="LEUCINE-RICH REPEAT-CONTAINING PROTEIN 9"/>
    <property type="match status" value="1"/>
</dbReference>
<feature type="domain" description="DUF5018" evidence="4">
    <location>
        <begin position="24"/>
        <end position="114"/>
    </location>
</feature>
<dbReference type="PROSITE" id="PS51257">
    <property type="entry name" value="PROKAR_LIPOPROTEIN"/>
    <property type="match status" value="1"/>
</dbReference>